<organism evidence="2 3">
    <name type="scientific">Cryptococcus neoformans Tu259-1</name>
    <dbReference type="NCBI Taxonomy" id="1230072"/>
    <lineage>
        <taxon>Eukaryota</taxon>
        <taxon>Fungi</taxon>
        <taxon>Dikarya</taxon>
        <taxon>Basidiomycota</taxon>
        <taxon>Agaricomycotina</taxon>
        <taxon>Tremellomycetes</taxon>
        <taxon>Tremellales</taxon>
        <taxon>Cryptococcaceae</taxon>
        <taxon>Cryptococcus</taxon>
        <taxon>Cryptococcus neoformans species complex</taxon>
    </lineage>
</organism>
<dbReference type="PANTHER" id="PTHR31793">
    <property type="entry name" value="4-HYDROXYBENZOYL-COA THIOESTERASE FAMILY MEMBER"/>
    <property type="match status" value="1"/>
</dbReference>
<dbReference type="EMBL" id="AMKT01000010">
    <property type="protein sequence ID" value="OXG28839.1"/>
    <property type="molecule type" value="Genomic_DNA"/>
</dbReference>
<feature type="region of interest" description="Disordered" evidence="1">
    <location>
        <begin position="99"/>
        <end position="118"/>
    </location>
</feature>
<dbReference type="GO" id="GO:0047617">
    <property type="term" value="F:fatty acyl-CoA hydrolase activity"/>
    <property type="evidence" value="ECO:0007669"/>
    <property type="project" value="TreeGrafter"/>
</dbReference>
<feature type="compositionally biased region" description="Polar residues" evidence="1">
    <location>
        <begin position="99"/>
        <end position="108"/>
    </location>
</feature>
<name>A0A854QQV5_CRYNE</name>
<comment type="caution">
    <text evidence="2">The sequence shown here is derived from an EMBL/GenBank/DDBJ whole genome shotgun (WGS) entry which is preliminary data.</text>
</comment>
<evidence type="ECO:0000313" key="3">
    <source>
        <dbReference type="Proteomes" id="UP000199727"/>
    </source>
</evidence>
<dbReference type="InterPro" id="IPR050563">
    <property type="entry name" value="4-hydroxybenzoyl-CoA_TE"/>
</dbReference>
<evidence type="ECO:0000256" key="1">
    <source>
        <dbReference type="SAM" id="MobiDB-lite"/>
    </source>
</evidence>
<dbReference type="PANTHER" id="PTHR31793:SF39">
    <property type="entry name" value="THIOESTERASE_THIOL ESTER DEHYDRASE-ISOMERASE"/>
    <property type="match status" value="1"/>
</dbReference>
<proteinExistence type="predicted"/>
<protein>
    <recommendedName>
        <fullName evidence="4">Thioesterase domain-containing protein</fullName>
    </recommendedName>
</protein>
<dbReference type="Pfam" id="PF13279">
    <property type="entry name" value="4HBT_2"/>
    <property type="match status" value="1"/>
</dbReference>
<evidence type="ECO:0000313" key="2">
    <source>
        <dbReference type="EMBL" id="OXG28839.1"/>
    </source>
</evidence>
<dbReference type="SUPFAM" id="SSF54637">
    <property type="entry name" value="Thioesterase/thiol ester dehydrase-isomerase"/>
    <property type="match status" value="1"/>
</dbReference>
<reference evidence="2 3" key="1">
    <citation type="submission" date="2017-06" db="EMBL/GenBank/DDBJ databases">
        <title>Global population genomics of the pathogenic fungus Cryptococcus neoformans var. grubii.</title>
        <authorList>
            <person name="Cuomo C."/>
            <person name="Litvintseva A."/>
            <person name="Chen Y."/>
            <person name="Young S."/>
            <person name="Zeng Q."/>
            <person name="Chapman S."/>
            <person name="Gujja S."/>
            <person name="Saif S."/>
            <person name="Birren B."/>
        </authorList>
    </citation>
    <scope>NUCLEOTIDE SEQUENCE [LARGE SCALE GENOMIC DNA]</scope>
    <source>
        <strain evidence="2 3">Tu259-1</strain>
    </source>
</reference>
<dbReference type="InterPro" id="IPR029069">
    <property type="entry name" value="HotDog_dom_sf"/>
</dbReference>
<gene>
    <name evidence="2" type="ORF">C361_00491</name>
</gene>
<dbReference type="Gene3D" id="3.10.129.10">
    <property type="entry name" value="Hotdog Thioesterase"/>
    <property type="match status" value="1"/>
</dbReference>
<dbReference type="FunFam" id="3.10.129.10:FF:000157">
    <property type="entry name" value="Uncharacterized protein"/>
    <property type="match status" value="1"/>
</dbReference>
<dbReference type="OrthoDB" id="5538558at2759"/>
<accession>A0A854QQV5</accession>
<dbReference type="Proteomes" id="UP000199727">
    <property type="component" value="Unassembled WGS sequence"/>
</dbReference>
<dbReference type="CDD" id="cd00586">
    <property type="entry name" value="4HBT"/>
    <property type="match status" value="1"/>
</dbReference>
<evidence type="ECO:0008006" key="4">
    <source>
        <dbReference type="Google" id="ProtNLM"/>
    </source>
</evidence>
<sequence length="291" mass="32902">MALRCRFSCVRDYRAATSNRAFKRSIMSHIQTVHSKPTLAVTDDDAARLQEIYAKFQDPSSHYYIAPGSFGPEHEEDHRASHVPDPAYSLDAVANAKASSPFQGSQGQRGRVDDRPWLNEDSGRKEQALEYFKQQNHDTVGVLTWPVAWGDQDSFQHVNNVQILRWVESARIRYCESWAGKLGEKTVYDMLLAKGTGIILKEVSIKYKAPITYPDTLMISNCIHSVNVERASYGHQHIIWSLKDQQVKAVSDSTIVIYDYDNLKKGVMSDQLRELLLNVAGDNKSSGEHTK</sequence>
<dbReference type="AlphaFoldDB" id="A0A854QQV5"/>